<dbReference type="InterPro" id="IPR003084">
    <property type="entry name" value="HDAC_I/II"/>
</dbReference>
<dbReference type="PRINTS" id="PR01270">
    <property type="entry name" value="HDASUPER"/>
</dbReference>
<dbReference type="PANTHER" id="PTHR10625:SF44">
    <property type="entry name" value="HISTONE DEACETYLASE 19"/>
    <property type="match status" value="1"/>
</dbReference>
<evidence type="ECO:0000256" key="3">
    <source>
        <dbReference type="ARBA" id="ARBA00022801"/>
    </source>
</evidence>
<dbReference type="Pfam" id="PF00850">
    <property type="entry name" value="Hist_deacetyl"/>
    <property type="match status" value="1"/>
</dbReference>
<feature type="non-terminal residue" evidence="8">
    <location>
        <position position="1"/>
    </location>
</feature>
<dbReference type="PANTHER" id="PTHR10625">
    <property type="entry name" value="HISTONE DEACETYLASE HDAC1-RELATED"/>
    <property type="match status" value="1"/>
</dbReference>
<dbReference type="CDD" id="cd09991">
    <property type="entry name" value="HDAC_classI"/>
    <property type="match status" value="1"/>
</dbReference>
<dbReference type="InterPro" id="IPR023696">
    <property type="entry name" value="Ureohydrolase_dom_sf"/>
</dbReference>
<feature type="domain" description="Histone deacetylase" evidence="7">
    <location>
        <begin position="56"/>
        <end position="347"/>
    </location>
</feature>
<dbReference type="InterPro" id="IPR037138">
    <property type="entry name" value="His_deacetylse_dom_sf"/>
</dbReference>
<dbReference type="PRINTS" id="PR01271">
    <property type="entry name" value="HISDACETLASE"/>
</dbReference>
<comment type="similarity">
    <text evidence="1">Belongs to the histone deacetylase family. HD type 1 subfamily.</text>
</comment>
<reference evidence="8 9" key="1">
    <citation type="journal article" date="2023" name="IScience">
        <title>Expanded male sex-determining region conserved during the evolution of homothallism in the green alga Volvox.</title>
        <authorList>
            <person name="Yamamoto K."/>
            <person name="Matsuzaki R."/>
            <person name="Mahakham W."/>
            <person name="Heman W."/>
            <person name="Sekimoto H."/>
            <person name="Kawachi M."/>
            <person name="Minakuchi Y."/>
            <person name="Toyoda A."/>
            <person name="Nozaki H."/>
        </authorList>
    </citation>
    <scope>NUCLEOTIDE SEQUENCE [LARGE SCALE GENOMIC DNA]</scope>
    <source>
        <strain evidence="8 9">NIES-4468</strain>
    </source>
</reference>
<keyword evidence="9" id="KW-1185">Reference proteome</keyword>
<dbReference type="Gene3D" id="3.40.800.20">
    <property type="entry name" value="Histone deacetylase domain"/>
    <property type="match status" value="1"/>
</dbReference>
<comment type="caution">
    <text evidence="8">The sequence shown here is derived from an EMBL/GenBank/DDBJ whole genome shotgun (WGS) entry which is preliminary data.</text>
</comment>
<dbReference type="EC" id="3.5.1.98" evidence="2"/>
<evidence type="ECO:0000313" key="8">
    <source>
        <dbReference type="EMBL" id="GLI62509.1"/>
    </source>
</evidence>
<sequence length="713" mass="75513">TFSYCEPLGLGKINFRALKTEPTSQCAAANMKPAEKVVAYFYDDDIGNYCYGGGNPMRPHRARMCYTLVDSYGLTKKMMVQRPRPREFEELTQFHADDYINFLRGVTPNTVDENMTQLRRFNMGIAGEADCPVFDGLYEYCQVYSGGSVDGAAQLASGAAQVAFNWSGGMHHAKKAEASGFCYVNDIVMAILELLKTYARVLYVDIDIHHGDGVEEAFYLTDRVMTVSFHKYGEFFPGTGALDDIGYGKGKFYTVNVPLKDGMDDDSYRLVYEPIMQKVMEMYQPGAIVMCCGADSLSGDRLGCFNLSLEGHSNCLEFLAKFNVPMLILGGGGYTLRNVARCWCYETGRMMSIDLPDGLPDKALDEFNMYLDTQRLRIAVSNMKNANERQDLEQIKTAVLEHLSHLPPVPSAQMAYVPQRLGREKAEEGLPEEDLDVRGGGQAHEDARRVRDGDESDGEEGSGRGGFCDDPVTLNGGRLYVRIPPEAAAAAAGASRGADQAEDMQGVQTHAQVQAAQQQAQAQAQAQEAAAAATGPAVDAGGRAPGSGGGGAGAAAAPQLPPRAEPSNHMDMVALARSQMAAAVAAADPTTRLAVVQQLVANAAAQQQYQQQLAARGDVKMESSGAGNVGYAGAANGGFAGFANDAAAAAAAAAAARLQVGEGVADGHQAVAAAAAAAAAVAGRGIRLPGAMGLQGGYGGAPGNEAHGSYDQY</sequence>
<feature type="region of interest" description="Disordered" evidence="6">
    <location>
        <begin position="533"/>
        <end position="567"/>
    </location>
</feature>
<comment type="catalytic activity">
    <reaction evidence="5">
        <text>N(6)-acetyl-L-lysyl-[histone] + H2O = L-lysyl-[histone] + acetate</text>
        <dbReference type="Rhea" id="RHEA:58196"/>
        <dbReference type="Rhea" id="RHEA-COMP:9845"/>
        <dbReference type="Rhea" id="RHEA-COMP:11338"/>
        <dbReference type="ChEBI" id="CHEBI:15377"/>
        <dbReference type="ChEBI" id="CHEBI:29969"/>
        <dbReference type="ChEBI" id="CHEBI:30089"/>
        <dbReference type="ChEBI" id="CHEBI:61930"/>
        <dbReference type="EC" id="3.5.1.98"/>
    </reaction>
</comment>
<evidence type="ECO:0000259" key="7">
    <source>
        <dbReference type="Pfam" id="PF00850"/>
    </source>
</evidence>
<evidence type="ECO:0000256" key="5">
    <source>
        <dbReference type="ARBA" id="ARBA00048287"/>
    </source>
</evidence>
<evidence type="ECO:0000256" key="4">
    <source>
        <dbReference type="ARBA" id="ARBA00022853"/>
    </source>
</evidence>
<protein>
    <recommendedName>
        <fullName evidence="2">histone deacetylase</fullName>
        <ecNumber evidence="2">3.5.1.98</ecNumber>
    </recommendedName>
</protein>
<organism evidence="8 9">
    <name type="scientific">Volvox africanus</name>
    <dbReference type="NCBI Taxonomy" id="51714"/>
    <lineage>
        <taxon>Eukaryota</taxon>
        <taxon>Viridiplantae</taxon>
        <taxon>Chlorophyta</taxon>
        <taxon>core chlorophytes</taxon>
        <taxon>Chlorophyceae</taxon>
        <taxon>CS clade</taxon>
        <taxon>Chlamydomonadales</taxon>
        <taxon>Volvocaceae</taxon>
        <taxon>Volvox</taxon>
    </lineage>
</organism>
<evidence type="ECO:0000256" key="6">
    <source>
        <dbReference type="SAM" id="MobiDB-lite"/>
    </source>
</evidence>
<keyword evidence="4" id="KW-0156">Chromatin regulator</keyword>
<dbReference type="Proteomes" id="UP001165090">
    <property type="component" value="Unassembled WGS sequence"/>
</dbReference>
<feature type="compositionally biased region" description="Basic and acidic residues" evidence="6">
    <location>
        <begin position="443"/>
        <end position="453"/>
    </location>
</feature>
<evidence type="ECO:0000256" key="2">
    <source>
        <dbReference type="ARBA" id="ARBA00012111"/>
    </source>
</evidence>
<evidence type="ECO:0000256" key="1">
    <source>
        <dbReference type="ARBA" id="ARBA00006457"/>
    </source>
</evidence>
<feature type="region of interest" description="Disordered" evidence="6">
    <location>
        <begin position="426"/>
        <end position="471"/>
    </location>
</feature>
<dbReference type="InterPro" id="IPR000286">
    <property type="entry name" value="HDACs"/>
</dbReference>
<dbReference type="InterPro" id="IPR023801">
    <property type="entry name" value="His_deacetylse_dom"/>
</dbReference>
<evidence type="ECO:0000313" key="9">
    <source>
        <dbReference type="Proteomes" id="UP001165090"/>
    </source>
</evidence>
<feature type="region of interest" description="Disordered" evidence="6">
    <location>
        <begin position="491"/>
        <end position="513"/>
    </location>
</feature>
<dbReference type="EMBL" id="BSDZ01000013">
    <property type="protein sequence ID" value="GLI62509.1"/>
    <property type="molecule type" value="Genomic_DNA"/>
</dbReference>
<proteinExistence type="inferred from homology"/>
<dbReference type="SUPFAM" id="SSF52768">
    <property type="entry name" value="Arginase/deacetylase"/>
    <property type="match status" value="1"/>
</dbReference>
<accession>A0ABQ5RZD1</accession>
<name>A0ABQ5RZD1_9CHLO</name>
<gene>
    <name evidence="8" type="ORF">VaNZ11_005165</name>
</gene>
<feature type="compositionally biased region" description="Gly residues" evidence="6">
    <location>
        <begin position="543"/>
        <end position="553"/>
    </location>
</feature>
<keyword evidence="3" id="KW-0378">Hydrolase</keyword>